<dbReference type="Gene3D" id="3.30.565.10">
    <property type="entry name" value="Histidine kinase-like ATPase, C-terminal domain"/>
    <property type="match status" value="1"/>
</dbReference>
<keyword evidence="7 11" id="KW-0418">Kinase</keyword>
<protein>
    <recommendedName>
        <fullName evidence="3">histidine kinase</fullName>
        <ecNumber evidence="3">2.7.13.3</ecNumber>
    </recommendedName>
</protein>
<keyword evidence="5" id="KW-0808">Transferase</keyword>
<dbReference type="InterPro" id="IPR050351">
    <property type="entry name" value="BphY/WalK/GraS-like"/>
</dbReference>
<dbReference type="InterPro" id="IPR005467">
    <property type="entry name" value="His_kinase_dom"/>
</dbReference>
<dbReference type="AlphaFoldDB" id="A0A1W1BIE1"/>
<dbReference type="GO" id="GO:0000155">
    <property type="term" value="F:phosphorelay sensor kinase activity"/>
    <property type="evidence" value="ECO:0007669"/>
    <property type="project" value="InterPro"/>
</dbReference>
<dbReference type="PROSITE" id="PS50109">
    <property type="entry name" value="HIS_KIN"/>
    <property type="match status" value="1"/>
</dbReference>
<keyword evidence="9" id="KW-0472">Membrane</keyword>
<evidence type="ECO:0000256" key="9">
    <source>
        <dbReference type="ARBA" id="ARBA00023136"/>
    </source>
</evidence>
<name>A0A1W1BIE1_9ZZZZ</name>
<dbReference type="SUPFAM" id="SSF55874">
    <property type="entry name" value="ATPase domain of HSP90 chaperone/DNA topoisomerase II/histidine kinase"/>
    <property type="match status" value="1"/>
</dbReference>
<evidence type="ECO:0000313" key="11">
    <source>
        <dbReference type="EMBL" id="SFV53320.1"/>
    </source>
</evidence>
<evidence type="ECO:0000256" key="8">
    <source>
        <dbReference type="ARBA" id="ARBA00022989"/>
    </source>
</evidence>
<sequence length="265" mass="30745">MKYIPTKKPYYYLQIIKKKSVYNKKLFILKIKIWALQLLLLLVFAFLSYKLAKNALKPLQESILTLDKFAKDLIHDLNTPVTSIKLNMKLLEKKEECSQNLAFQRVKKSVETISELHENLTILLQEETFQLQEVNLCKITQEILQTQQQIYPGIRFTQECSNFTVKLNERAIKQILQNIIANACKYNVTNGYVKIYTKGKRLYIQNSGPKIVNPEKIFERSYSGDKRSSGIGLDIVNRLAMAMKIEIKVKSDDKSNSFIVTFAHN</sequence>
<dbReference type="InterPro" id="IPR036097">
    <property type="entry name" value="HisK_dim/P_sf"/>
</dbReference>
<keyword evidence="8" id="KW-1133">Transmembrane helix</keyword>
<keyword evidence="4" id="KW-1003">Cell membrane</keyword>
<dbReference type="GO" id="GO:0016036">
    <property type="term" value="P:cellular response to phosphate starvation"/>
    <property type="evidence" value="ECO:0007669"/>
    <property type="project" value="TreeGrafter"/>
</dbReference>
<evidence type="ECO:0000256" key="1">
    <source>
        <dbReference type="ARBA" id="ARBA00000085"/>
    </source>
</evidence>
<reference evidence="11" key="1">
    <citation type="submission" date="2016-10" db="EMBL/GenBank/DDBJ databases">
        <authorList>
            <person name="de Groot N.N."/>
        </authorList>
    </citation>
    <scope>NUCLEOTIDE SEQUENCE</scope>
</reference>
<comment type="subcellular location">
    <subcellularLocation>
        <location evidence="2">Cell membrane</location>
        <topology evidence="2">Multi-pass membrane protein</topology>
    </subcellularLocation>
</comment>
<evidence type="ECO:0000256" key="5">
    <source>
        <dbReference type="ARBA" id="ARBA00022679"/>
    </source>
</evidence>
<evidence type="ECO:0000256" key="7">
    <source>
        <dbReference type="ARBA" id="ARBA00022777"/>
    </source>
</evidence>
<dbReference type="InterPro" id="IPR003594">
    <property type="entry name" value="HATPase_dom"/>
</dbReference>
<dbReference type="Pfam" id="PF00512">
    <property type="entry name" value="HisKA"/>
    <property type="match status" value="1"/>
</dbReference>
<evidence type="ECO:0000256" key="6">
    <source>
        <dbReference type="ARBA" id="ARBA00022692"/>
    </source>
</evidence>
<dbReference type="CDD" id="cd00082">
    <property type="entry name" value="HisKA"/>
    <property type="match status" value="1"/>
</dbReference>
<dbReference type="GO" id="GO:0005886">
    <property type="term" value="C:plasma membrane"/>
    <property type="evidence" value="ECO:0007669"/>
    <property type="project" value="UniProtKB-SubCell"/>
</dbReference>
<evidence type="ECO:0000256" key="3">
    <source>
        <dbReference type="ARBA" id="ARBA00012438"/>
    </source>
</evidence>
<organism evidence="11">
    <name type="scientific">hydrothermal vent metagenome</name>
    <dbReference type="NCBI Taxonomy" id="652676"/>
    <lineage>
        <taxon>unclassified sequences</taxon>
        <taxon>metagenomes</taxon>
        <taxon>ecological metagenomes</taxon>
    </lineage>
</organism>
<evidence type="ECO:0000256" key="4">
    <source>
        <dbReference type="ARBA" id="ARBA00022475"/>
    </source>
</evidence>
<keyword evidence="6" id="KW-0812">Transmembrane</keyword>
<dbReference type="Gene3D" id="1.10.287.130">
    <property type="match status" value="1"/>
</dbReference>
<dbReference type="InterPro" id="IPR036890">
    <property type="entry name" value="HATPase_C_sf"/>
</dbReference>
<evidence type="ECO:0000259" key="10">
    <source>
        <dbReference type="PROSITE" id="PS50109"/>
    </source>
</evidence>
<dbReference type="PANTHER" id="PTHR45453:SF2">
    <property type="entry name" value="HISTIDINE KINASE"/>
    <property type="match status" value="1"/>
</dbReference>
<comment type="catalytic activity">
    <reaction evidence="1">
        <text>ATP + protein L-histidine = ADP + protein N-phospho-L-histidine.</text>
        <dbReference type="EC" id="2.7.13.3"/>
    </reaction>
</comment>
<dbReference type="EC" id="2.7.13.3" evidence="3"/>
<gene>
    <name evidence="11" type="ORF">MNB_SM-5-717</name>
</gene>
<dbReference type="SUPFAM" id="SSF47384">
    <property type="entry name" value="Homodimeric domain of signal transducing histidine kinase"/>
    <property type="match status" value="1"/>
</dbReference>
<feature type="domain" description="Histidine kinase" evidence="10">
    <location>
        <begin position="72"/>
        <end position="265"/>
    </location>
</feature>
<dbReference type="SMART" id="SM00387">
    <property type="entry name" value="HATPase_c"/>
    <property type="match status" value="1"/>
</dbReference>
<dbReference type="Pfam" id="PF02518">
    <property type="entry name" value="HATPase_c"/>
    <property type="match status" value="1"/>
</dbReference>
<evidence type="ECO:0000256" key="2">
    <source>
        <dbReference type="ARBA" id="ARBA00004651"/>
    </source>
</evidence>
<dbReference type="InterPro" id="IPR003661">
    <property type="entry name" value="HisK_dim/P_dom"/>
</dbReference>
<dbReference type="GO" id="GO:0004721">
    <property type="term" value="F:phosphoprotein phosphatase activity"/>
    <property type="evidence" value="ECO:0007669"/>
    <property type="project" value="TreeGrafter"/>
</dbReference>
<accession>A0A1W1BIE1</accession>
<dbReference type="PANTHER" id="PTHR45453">
    <property type="entry name" value="PHOSPHATE REGULON SENSOR PROTEIN PHOR"/>
    <property type="match status" value="1"/>
</dbReference>
<dbReference type="EMBL" id="FPHH01000023">
    <property type="protein sequence ID" value="SFV53320.1"/>
    <property type="molecule type" value="Genomic_DNA"/>
</dbReference>
<proteinExistence type="predicted"/>
<dbReference type="SMART" id="SM00388">
    <property type="entry name" value="HisKA"/>
    <property type="match status" value="1"/>
</dbReference>